<evidence type="ECO:0000256" key="1">
    <source>
        <dbReference type="ARBA" id="ARBA00022737"/>
    </source>
</evidence>
<dbReference type="SUPFAM" id="SSF82185">
    <property type="entry name" value="Histone H3 K4-specific methyltransferase SET7/9 N-terminal domain"/>
    <property type="match status" value="1"/>
</dbReference>
<protein>
    <submittedName>
        <fullName evidence="2">MORN domain protein</fullName>
    </submittedName>
</protein>
<reference evidence="2 3" key="1">
    <citation type="journal article" date="2018" name="Front. Plant Sci.">
        <title>Red Clover (Trifolium pratense) and Zigzag Clover (T. medium) - A Picture of Genomic Similarities and Differences.</title>
        <authorList>
            <person name="Dluhosova J."/>
            <person name="Istvanek J."/>
            <person name="Nedelnik J."/>
            <person name="Repkova J."/>
        </authorList>
    </citation>
    <scope>NUCLEOTIDE SEQUENCE [LARGE SCALE GENOMIC DNA]</scope>
    <source>
        <strain evidence="3">cv. 10/8</strain>
        <tissue evidence="2">Leaf</tissue>
    </source>
</reference>
<dbReference type="PANTHER" id="PTHR23084:SF238">
    <property type="entry name" value="PROTEIN TIC 100"/>
    <property type="match status" value="1"/>
</dbReference>
<sequence>MNGAYLLDCVTMRDCDCRPSRYEGEWHRNDPEGHGVVEVEIPVIEPVAGSALEKKMRAQGRIIKRDFMSPEEREWLNKDIEDSYRLSSGYAEIPFYEREEWLQEYEKKPEKGRYRYAGQWKHGQMHGCGVYEVNERIVYVGPWIR</sequence>
<evidence type="ECO:0000313" key="2">
    <source>
        <dbReference type="EMBL" id="MCH80677.1"/>
    </source>
</evidence>
<accession>A0A392M045</accession>
<keyword evidence="1" id="KW-0677">Repeat</keyword>
<dbReference type="Pfam" id="PF02493">
    <property type="entry name" value="MORN"/>
    <property type="match status" value="2"/>
</dbReference>
<gene>
    <name evidence="2" type="ORF">A2U01_0001449</name>
</gene>
<proteinExistence type="predicted"/>
<dbReference type="InterPro" id="IPR003409">
    <property type="entry name" value="MORN"/>
</dbReference>
<dbReference type="PANTHER" id="PTHR23084">
    <property type="entry name" value="PHOSPHATIDYLINOSITOL-4-PHOSPHATE 5-KINASE RELATED"/>
    <property type="match status" value="1"/>
</dbReference>
<dbReference type="EMBL" id="LXQA010001339">
    <property type="protein sequence ID" value="MCH80677.1"/>
    <property type="molecule type" value="Genomic_DNA"/>
</dbReference>
<dbReference type="SMART" id="SM00698">
    <property type="entry name" value="MORN"/>
    <property type="match status" value="2"/>
</dbReference>
<dbReference type="Proteomes" id="UP000265520">
    <property type="component" value="Unassembled WGS sequence"/>
</dbReference>
<name>A0A392M045_9FABA</name>
<comment type="caution">
    <text evidence="2">The sequence shown here is derived from an EMBL/GenBank/DDBJ whole genome shotgun (WGS) entry which is preliminary data.</text>
</comment>
<keyword evidence="3" id="KW-1185">Reference proteome</keyword>
<dbReference type="GO" id="GO:0016020">
    <property type="term" value="C:membrane"/>
    <property type="evidence" value="ECO:0007669"/>
    <property type="project" value="UniProtKB-ARBA"/>
</dbReference>
<dbReference type="AlphaFoldDB" id="A0A392M045"/>
<organism evidence="2 3">
    <name type="scientific">Trifolium medium</name>
    <dbReference type="NCBI Taxonomy" id="97028"/>
    <lineage>
        <taxon>Eukaryota</taxon>
        <taxon>Viridiplantae</taxon>
        <taxon>Streptophyta</taxon>
        <taxon>Embryophyta</taxon>
        <taxon>Tracheophyta</taxon>
        <taxon>Spermatophyta</taxon>
        <taxon>Magnoliopsida</taxon>
        <taxon>eudicotyledons</taxon>
        <taxon>Gunneridae</taxon>
        <taxon>Pentapetalae</taxon>
        <taxon>rosids</taxon>
        <taxon>fabids</taxon>
        <taxon>Fabales</taxon>
        <taxon>Fabaceae</taxon>
        <taxon>Papilionoideae</taxon>
        <taxon>50 kb inversion clade</taxon>
        <taxon>NPAAA clade</taxon>
        <taxon>Hologalegina</taxon>
        <taxon>IRL clade</taxon>
        <taxon>Trifolieae</taxon>
        <taxon>Trifolium</taxon>
    </lineage>
</organism>
<evidence type="ECO:0000313" key="3">
    <source>
        <dbReference type="Proteomes" id="UP000265520"/>
    </source>
</evidence>